<evidence type="ECO:0000256" key="1">
    <source>
        <dbReference type="SAM" id="MobiDB-lite"/>
    </source>
</evidence>
<organism evidence="2 3">
    <name type="scientific">Cyphellophora europaea (strain CBS 101466)</name>
    <name type="common">Phialophora europaea</name>
    <dbReference type="NCBI Taxonomy" id="1220924"/>
    <lineage>
        <taxon>Eukaryota</taxon>
        <taxon>Fungi</taxon>
        <taxon>Dikarya</taxon>
        <taxon>Ascomycota</taxon>
        <taxon>Pezizomycotina</taxon>
        <taxon>Eurotiomycetes</taxon>
        <taxon>Chaetothyriomycetidae</taxon>
        <taxon>Chaetothyriales</taxon>
        <taxon>Cyphellophoraceae</taxon>
        <taxon>Cyphellophora</taxon>
    </lineage>
</organism>
<feature type="compositionally biased region" description="Low complexity" evidence="1">
    <location>
        <begin position="355"/>
        <end position="379"/>
    </location>
</feature>
<dbReference type="HOGENOM" id="CLU_413884_0_0_1"/>
<feature type="region of interest" description="Disordered" evidence="1">
    <location>
        <begin position="342"/>
        <end position="395"/>
    </location>
</feature>
<dbReference type="InParanoid" id="W2SCS1"/>
<feature type="region of interest" description="Disordered" evidence="1">
    <location>
        <begin position="147"/>
        <end position="234"/>
    </location>
</feature>
<gene>
    <name evidence="2" type="ORF">HMPREF1541_09562</name>
</gene>
<dbReference type="GeneID" id="19976901"/>
<reference evidence="2 3" key="1">
    <citation type="submission" date="2013-03" db="EMBL/GenBank/DDBJ databases">
        <title>The Genome Sequence of Phialophora europaea CBS 101466.</title>
        <authorList>
            <consortium name="The Broad Institute Genomics Platform"/>
            <person name="Cuomo C."/>
            <person name="de Hoog S."/>
            <person name="Gorbushina A."/>
            <person name="Walker B."/>
            <person name="Young S.K."/>
            <person name="Zeng Q."/>
            <person name="Gargeya S."/>
            <person name="Fitzgerald M."/>
            <person name="Haas B."/>
            <person name="Abouelleil A."/>
            <person name="Allen A.W."/>
            <person name="Alvarado L."/>
            <person name="Arachchi H.M."/>
            <person name="Berlin A.M."/>
            <person name="Chapman S.B."/>
            <person name="Gainer-Dewar J."/>
            <person name="Goldberg J."/>
            <person name="Griggs A."/>
            <person name="Gujja S."/>
            <person name="Hansen M."/>
            <person name="Howarth C."/>
            <person name="Imamovic A."/>
            <person name="Ireland A."/>
            <person name="Larimer J."/>
            <person name="McCowan C."/>
            <person name="Murphy C."/>
            <person name="Pearson M."/>
            <person name="Poon T.W."/>
            <person name="Priest M."/>
            <person name="Roberts A."/>
            <person name="Saif S."/>
            <person name="Shea T."/>
            <person name="Sisk P."/>
            <person name="Sykes S."/>
            <person name="Wortman J."/>
            <person name="Nusbaum C."/>
            <person name="Birren B."/>
        </authorList>
    </citation>
    <scope>NUCLEOTIDE SEQUENCE [LARGE SCALE GENOMIC DNA]</scope>
    <source>
        <strain evidence="2 3">CBS 101466</strain>
    </source>
</reference>
<sequence>MSNLYIEIKKPKVPQRSSGRMREATSDAESLDGASCCSSSATTNSGLSTLATSTKTASTSRYTISSSKSSKPMQSTVERIQSSSPVSNLDPAAPRLSKLSSSNKQGEDPPKRASQLNALNPEQSRQSIHLSKSPLKELIDQAKSMKIYAVDAPVESPARSSSRREGERTRQPCEKSVESEELSKHDMDLSSHDTLDLAVEAPRKQYPPTSFRMDTDVEPDPKKKYAPGSPLHAPDLERLRLAKAAASKSAKVKTTVLEVDTSIISYPPSASLPSGSDRGDPRRGRRKSRSQGTSDRSEWSGHSVVPAQRRRRSSLQRMKDAAAHIVDDIKEGSEKIRHSIAARVDSTYPKRQPHSSHTAPNASTASTAAKSTTTDTQSSFGQSEPSTTTVLSDATNAGTKATLPSAAEVYGTPTYFTLCPHTSPPAHTPLNAPLQRVRLTSKTLAYPTFAHRQHLVNQKPLTINIIPGRCAPCDLHHHRALETESLRAWNRKHETFSRRLRQRRTAYRSEWAAGMSKDALRAAGREKPIRDLEAKLAEVERCREADVIAIWSGWKAKWGVSPAGIVPQSVREEWEVGLAESPVKSIKAPSSEDGAGAITGVGFMRNGRHGGPMDSVREPGRMMLSWDAPEKMLRASKDWVVGMGREFSRAELELLAREPWEEH</sequence>
<accession>W2SCS1</accession>
<evidence type="ECO:0000313" key="2">
    <source>
        <dbReference type="EMBL" id="ETN45729.1"/>
    </source>
</evidence>
<feature type="compositionally biased region" description="Basic and acidic residues" evidence="1">
    <location>
        <begin position="162"/>
        <end position="195"/>
    </location>
</feature>
<dbReference type="AlphaFoldDB" id="W2SCS1"/>
<dbReference type="Proteomes" id="UP000030752">
    <property type="component" value="Unassembled WGS sequence"/>
</dbReference>
<dbReference type="EMBL" id="KB822712">
    <property type="protein sequence ID" value="ETN45729.1"/>
    <property type="molecule type" value="Genomic_DNA"/>
</dbReference>
<dbReference type="eggNOG" id="ENOG502R9JB">
    <property type="taxonomic scope" value="Eukaryota"/>
</dbReference>
<feature type="compositionally biased region" description="Polar residues" evidence="1">
    <location>
        <begin position="77"/>
        <end position="87"/>
    </location>
</feature>
<feature type="region of interest" description="Disordered" evidence="1">
    <location>
        <begin position="265"/>
        <end position="319"/>
    </location>
</feature>
<feature type="compositionally biased region" description="Polar residues" evidence="1">
    <location>
        <begin position="114"/>
        <end position="130"/>
    </location>
</feature>
<protein>
    <submittedName>
        <fullName evidence="2">Uncharacterized protein</fullName>
    </submittedName>
</protein>
<feature type="compositionally biased region" description="Low complexity" evidence="1">
    <location>
        <begin position="33"/>
        <end position="76"/>
    </location>
</feature>
<feature type="compositionally biased region" description="Basic and acidic residues" evidence="1">
    <location>
        <begin position="213"/>
        <end position="223"/>
    </location>
</feature>
<feature type="compositionally biased region" description="Polar residues" evidence="1">
    <location>
        <begin position="380"/>
        <end position="395"/>
    </location>
</feature>
<evidence type="ECO:0000313" key="3">
    <source>
        <dbReference type="Proteomes" id="UP000030752"/>
    </source>
</evidence>
<proteinExistence type="predicted"/>
<dbReference type="VEuPathDB" id="FungiDB:HMPREF1541_09562"/>
<dbReference type="RefSeq" id="XP_008712457.1">
    <property type="nucleotide sequence ID" value="XM_008714235.1"/>
</dbReference>
<name>W2SCS1_CYPE1</name>
<feature type="region of interest" description="Disordered" evidence="1">
    <location>
        <begin position="1"/>
        <end position="135"/>
    </location>
</feature>
<keyword evidence="3" id="KW-1185">Reference proteome</keyword>